<dbReference type="CDD" id="cd02440">
    <property type="entry name" value="AdoMet_MTases"/>
    <property type="match status" value="1"/>
</dbReference>
<keyword evidence="2" id="KW-0489">Methyltransferase</keyword>
<protein>
    <submittedName>
        <fullName evidence="2">Methyltransferase domain-containing protein</fullName>
    </submittedName>
</protein>
<dbReference type="InterPro" id="IPR025714">
    <property type="entry name" value="Methyltranfer_dom"/>
</dbReference>
<sequence>MRNSHALQEVNFVHPQLHRNVDLQPYEKALKEARYLTFPLEEMLELLYQLNEFEFGRSLLVNRGLTGYWRAYTIMYAPYMNLKHPLENWMINEAPLSLAVRETFAIFQTEIQKRLKDNMALSAVPCGLMDTLLSLDYKNISNIRLIGIDSDAETINYAKQNVAKHGFRGAVSFHQKDLWNLGEFEKYDFIVNHGLNIYEHDDQKVILLYKGFHKALHSNGILIISFFTPSPTLSDESTWKNFDPKALQKQKAILKEILNIKWQAFRTEEQTKSHLEEAGFSIVDVIYDSQGMAPTIVARKQD</sequence>
<gene>
    <name evidence="2" type="ORF">J0H12_06085</name>
</gene>
<evidence type="ECO:0000313" key="2">
    <source>
        <dbReference type="EMBL" id="MBN9413471.1"/>
    </source>
</evidence>
<dbReference type="AlphaFoldDB" id="A0A8J7TTK3"/>
<reference evidence="2" key="1">
    <citation type="submission" date="2021-02" db="EMBL/GenBank/DDBJ databases">
        <title>Thiocyanate and organic carbon inputs drive convergent selection for specific autotrophic Afipia and Thiobacillus strains within complex microbiomes.</title>
        <authorList>
            <person name="Huddy R.J."/>
            <person name="Sachdeva R."/>
            <person name="Kadzinga F."/>
            <person name="Kantor R.S."/>
            <person name="Harrison S.T.L."/>
            <person name="Banfield J.F."/>
        </authorList>
    </citation>
    <scope>NUCLEOTIDE SEQUENCE</scope>
    <source>
        <strain evidence="2">SCN18_10_11_15_R4_P_38_20</strain>
    </source>
</reference>
<dbReference type="SUPFAM" id="SSF53335">
    <property type="entry name" value="S-adenosyl-L-methionine-dependent methyltransferases"/>
    <property type="match status" value="1"/>
</dbReference>
<evidence type="ECO:0000259" key="1">
    <source>
        <dbReference type="Pfam" id="PF13847"/>
    </source>
</evidence>
<name>A0A8J7TTK3_9PROT</name>
<evidence type="ECO:0000313" key="3">
    <source>
        <dbReference type="Proteomes" id="UP000664414"/>
    </source>
</evidence>
<accession>A0A8J7TTK3</accession>
<dbReference type="GO" id="GO:0008168">
    <property type="term" value="F:methyltransferase activity"/>
    <property type="evidence" value="ECO:0007669"/>
    <property type="project" value="UniProtKB-KW"/>
</dbReference>
<dbReference type="Pfam" id="PF13847">
    <property type="entry name" value="Methyltransf_31"/>
    <property type="match status" value="1"/>
</dbReference>
<dbReference type="Gene3D" id="3.40.50.150">
    <property type="entry name" value="Vaccinia Virus protein VP39"/>
    <property type="match status" value="1"/>
</dbReference>
<feature type="domain" description="Methyltransferase" evidence="1">
    <location>
        <begin position="126"/>
        <end position="256"/>
    </location>
</feature>
<organism evidence="2 3">
    <name type="scientific">Candidatus Paracaedimonas acanthamoebae</name>
    <dbReference type="NCBI Taxonomy" id="244581"/>
    <lineage>
        <taxon>Bacteria</taxon>
        <taxon>Pseudomonadati</taxon>
        <taxon>Pseudomonadota</taxon>
        <taxon>Alphaproteobacteria</taxon>
        <taxon>Holosporales</taxon>
        <taxon>Caedimonadaceae</taxon>
        <taxon>Candidatus Paracaedimonas</taxon>
    </lineage>
</organism>
<dbReference type="GO" id="GO:0032259">
    <property type="term" value="P:methylation"/>
    <property type="evidence" value="ECO:0007669"/>
    <property type="project" value="UniProtKB-KW"/>
</dbReference>
<dbReference type="InterPro" id="IPR029063">
    <property type="entry name" value="SAM-dependent_MTases_sf"/>
</dbReference>
<dbReference type="EMBL" id="JAFKGL010000025">
    <property type="protein sequence ID" value="MBN9413471.1"/>
    <property type="molecule type" value="Genomic_DNA"/>
</dbReference>
<proteinExistence type="predicted"/>
<keyword evidence="2" id="KW-0808">Transferase</keyword>
<dbReference type="Proteomes" id="UP000664414">
    <property type="component" value="Unassembled WGS sequence"/>
</dbReference>
<comment type="caution">
    <text evidence="2">The sequence shown here is derived from an EMBL/GenBank/DDBJ whole genome shotgun (WGS) entry which is preliminary data.</text>
</comment>